<accession>A0A7W6C0N4</accession>
<gene>
    <name evidence="1" type="ORF">GGR05_003406</name>
</gene>
<proteinExistence type="predicted"/>
<reference evidence="1 2" key="1">
    <citation type="submission" date="2020-08" db="EMBL/GenBank/DDBJ databases">
        <title>Genomic Encyclopedia of Type Strains, Phase IV (KMG-IV): sequencing the most valuable type-strain genomes for metagenomic binning, comparative biology and taxonomic classification.</title>
        <authorList>
            <person name="Goeker M."/>
        </authorList>
    </citation>
    <scope>NUCLEOTIDE SEQUENCE [LARGE SCALE GENOMIC DNA]</scope>
    <source>
        <strain evidence="1 2">DSM 25024</strain>
    </source>
</reference>
<name>A0A7W6C0N4_9HYPH</name>
<evidence type="ECO:0000313" key="2">
    <source>
        <dbReference type="Proteomes" id="UP000531216"/>
    </source>
</evidence>
<keyword evidence="2" id="KW-1185">Reference proteome</keyword>
<comment type="caution">
    <text evidence="1">The sequence shown here is derived from an EMBL/GenBank/DDBJ whole genome shotgun (WGS) entry which is preliminary data.</text>
</comment>
<organism evidence="1 2">
    <name type="scientific">Aureimonas phyllosphaerae</name>
    <dbReference type="NCBI Taxonomy" id="1166078"/>
    <lineage>
        <taxon>Bacteria</taxon>
        <taxon>Pseudomonadati</taxon>
        <taxon>Pseudomonadota</taxon>
        <taxon>Alphaproteobacteria</taxon>
        <taxon>Hyphomicrobiales</taxon>
        <taxon>Aurantimonadaceae</taxon>
        <taxon>Aureimonas</taxon>
    </lineage>
</organism>
<evidence type="ECO:0000313" key="1">
    <source>
        <dbReference type="EMBL" id="MBB3937241.1"/>
    </source>
</evidence>
<dbReference type="Proteomes" id="UP000531216">
    <property type="component" value="Unassembled WGS sequence"/>
</dbReference>
<dbReference type="AlphaFoldDB" id="A0A7W6C0N4"/>
<sequence length="259" mass="28825">MTTFSDWCSHFTAYLLSLPTTDRSTLEARYRNLLDEKRLGGAHLLFTSSLVTAFDAVVTSGVHPQEAAAESLESTVQEYAASGKLEFLIHAGRRHDRVYHYATARKILQFGGIGDFDRDDPPATFRVTSGLLYDGTDKRVIWVTPDDVPNDPDELAQRLGLPHFSNDFVLEFQLDVSDVDAFVPTCFDAGLYEAWMIGPVAEQRVHGRTRHTQTGQRMHRELVVDLQTAQGGFSDATFIPSGATPTRVAPMNPDYMVGR</sequence>
<protein>
    <submittedName>
        <fullName evidence="1">Uncharacterized protein</fullName>
    </submittedName>
</protein>
<dbReference type="RefSeq" id="WP_090965326.1">
    <property type="nucleotide sequence ID" value="NZ_FOOA01000017.1"/>
</dbReference>
<dbReference type="EMBL" id="JACIDO010000007">
    <property type="protein sequence ID" value="MBB3937241.1"/>
    <property type="molecule type" value="Genomic_DNA"/>
</dbReference>